<feature type="region of interest" description="Disordered" evidence="7">
    <location>
        <begin position="27"/>
        <end position="50"/>
    </location>
</feature>
<dbReference type="GO" id="GO:0003677">
    <property type="term" value="F:DNA binding"/>
    <property type="evidence" value="ECO:0007669"/>
    <property type="project" value="UniProtKB-KW"/>
</dbReference>
<dbReference type="InterPro" id="IPR011598">
    <property type="entry name" value="bHLH_dom"/>
</dbReference>
<dbReference type="Proteomes" id="UP000235786">
    <property type="component" value="Unassembled WGS sequence"/>
</dbReference>
<dbReference type="GO" id="GO:0046983">
    <property type="term" value="F:protein dimerization activity"/>
    <property type="evidence" value="ECO:0007669"/>
    <property type="project" value="InterPro"/>
</dbReference>
<evidence type="ECO:0000256" key="7">
    <source>
        <dbReference type="SAM" id="MobiDB-lite"/>
    </source>
</evidence>
<dbReference type="STRING" id="1149755.A0A2J6RPU9"/>
<reference evidence="9 10" key="1">
    <citation type="submission" date="2016-04" db="EMBL/GenBank/DDBJ databases">
        <title>A degradative enzymes factory behind the ericoid mycorrhizal symbiosis.</title>
        <authorList>
            <consortium name="DOE Joint Genome Institute"/>
            <person name="Martino E."/>
            <person name="Morin E."/>
            <person name="Grelet G."/>
            <person name="Kuo A."/>
            <person name="Kohler A."/>
            <person name="Daghino S."/>
            <person name="Barry K."/>
            <person name="Choi C."/>
            <person name="Cichocki N."/>
            <person name="Clum A."/>
            <person name="Copeland A."/>
            <person name="Hainaut M."/>
            <person name="Haridas S."/>
            <person name="Labutti K."/>
            <person name="Lindquist E."/>
            <person name="Lipzen A."/>
            <person name="Khouja H.-R."/>
            <person name="Murat C."/>
            <person name="Ohm R."/>
            <person name="Olson A."/>
            <person name="Spatafora J."/>
            <person name="Veneault-Fourrey C."/>
            <person name="Henrissat B."/>
            <person name="Grigoriev I."/>
            <person name="Martin F."/>
            <person name="Perotto S."/>
        </authorList>
    </citation>
    <scope>NUCLEOTIDE SEQUENCE [LARGE SCALE GENOMIC DNA]</scope>
    <source>
        <strain evidence="9 10">F</strain>
    </source>
</reference>
<organism evidence="9 10">
    <name type="scientific">Hyaloscypha variabilis (strain UAMH 11265 / GT02V1 / F)</name>
    <name type="common">Meliniomyces variabilis</name>
    <dbReference type="NCBI Taxonomy" id="1149755"/>
    <lineage>
        <taxon>Eukaryota</taxon>
        <taxon>Fungi</taxon>
        <taxon>Dikarya</taxon>
        <taxon>Ascomycota</taxon>
        <taxon>Pezizomycotina</taxon>
        <taxon>Leotiomycetes</taxon>
        <taxon>Helotiales</taxon>
        <taxon>Hyaloscyphaceae</taxon>
        <taxon>Hyaloscypha</taxon>
        <taxon>Hyaloscypha variabilis</taxon>
    </lineage>
</organism>
<dbReference type="SMART" id="SM00355">
    <property type="entry name" value="ZnF_C2H2"/>
    <property type="match status" value="2"/>
</dbReference>
<feature type="region of interest" description="Disordered" evidence="7">
    <location>
        <begin position="153"/>
        <end position="186"/>
    </location>
</feature>
<proteinExistence type="predicted"/>
<dbReference type="InterPro" id="IPR036638">
    <property type="entry name" value="HLH_DNA-bd_sf"/>
</dbReference>
<feature type="compositionally biased region" description="Polar residues" evidence="7">
    <location>
        <begin position="338"/>
        <end position="356"/>
    </location>
</feature>
<evidence type="ECO:0000259" key="8">
    <source>
        <dbReference type="PROSITE" id="PS50888"/>
    </source>
</evidence>
<dbReference type="SUPFAM" id="SSF47459">
    <property type="entry name" value="HLH, helix-loop-helix DNA-binding domain"/>
    <property type="match status" value="1"/>
</dbReference>
<dbReference type="InterPro" id="IPR013087">
    <property type="entry name" value="Znf_C2H2_type"/>
</dbReference>
<evidence type="ECO:0000313" key="10">
    <source>
        <dbReference type="Proteomes" id="UP000235786"/>
    </source>
</evidence>
<dbReference type="PROSITE" id="PS50888">
    <property type="entry name" value="BHLH"/>
    <property type="match status" value="1"/>
</dbReference>
<evidence type="ECO:0000256" key="6">
    <source>
        <dbReference type="ARBA" id="ARBA00023242"/>
    </source>
</evidence>
<feature type="domain" description="BHLH" evidence="8">
    <location>
        <begin position="847"/>
        <end position="907"/>
    </location>
</feature>
<dbReference type="Gene3D" id="4.10.280.10">
    <property type="entry name" value="Helix-loop-helix DNA-binding domain"/>
    <property type="match status" value="1"/>
</dbReference>
<gene>
    <name evidence="9" type="ORF">L207DRAFT_582728</name>
</gene>
<feature type="compositionally biased region" description="Polar residues" evidence="7">
    <location>
        <begin position="580"/>
        <end position="593"/>
    </location>
</feature>
<name>A0A2J6RPU9_HYAVF</name>
<dbReference type="OrthoDB" id="3565451at2759"/>
<feature type="compositionally biased region" description="Basic and acidic residues" evidence="7">
    <location>
        <begin position="563"/>
        <end position="578"/>
    </location>
</feature>
<keyword evidence="5" id="KW-0804">Transcription</keyword>
<feature type="region of interest" description="Disordered" evidence="7">
    <location>
        <begin position="221"/>
        <end position="254"/>
    </location>
</feature>
<evidence type="ECO:0000256" key="2">
    <source>
        <dbReference type="ARBA" id="ARBA00022833"/>
    </source>
</evidence>
<keyword evidence="1" id="KW-0479">Metal-binding</keyword>
<dbReference type="GO" id="GO:0046872">
    <property type="term" value="F:metal ion binding"/>
    <property type="evidence" value="ECO:0007669"/>
    <property type="project" value="UniProtKB-KW"/>
</dbReference>
<sequence length="1280" mass="143238">MDAAWPNLMGVDPRDLLLNRTESYDLNISPQENSSNGIQNSDDSWPSVQASTGGFMPTALAGPHLEIGVFDVEMPALGGNYQINGAPVLEHDDVWYLQSHQEDFVGIRNSTPSIDLTSQQPLPPFLCPLVEQVPNEIPQFSNQDQHTMTVHPPANNQGSQVPSSAHTLSRVSPQARRTRRPRRGHYVRASRTLPSRSITSPIPRSRRPVPPQKLVPAFSDCTQGSAPTGAKSVPSTQSSGELTIERSDPNSHTTALREAIRLTRESIKPFSPFSRRKATDLIKQVVELIDQLDQLAIEEEKYGNASSDDEESIQPSTAASSQDTLSNSDLVDVDSETDNTSISSTSHPPIVDGQNSVSVEDDQREPVHRPCLQCGHKSLYYCTREGCKYSTHSPAEWKRHEESQKHSQRERFMCLECPQSPPATDMNGDSVCEFCRTSFPDLGTNLTAHYLQCQSAQKSCTTYGRKDRLIAHLRTQHRINAHVSHIAAAGKFTTNCEWPCQCGFCGVTFMTWHERMDHIASHFEDGLDMSSWKSPLPHPKDPHPGLKPKPKDGDDSDDDMNDNDSRPSRYRAGIRDKANPSPSNQTNTSTQQKGRGASGQGGRKHRQQATLADLDAGADSDATSITAEVRGTLAAEQVMHGKSVSRLKTTSVALDRYLNDVEEPFQVRTIPADSVLALKKLTTYSAFTIRKCRPRDPKKEVRGTWARSEITEERWAQEDIVKRIKKLNDSPRSVADKKRALMPYQQGQVTTLIDNLASGEHDSVFEWSLVQLDSITKPFSILKGGKKREMYETVIIIAFIKRAPRKGHNHSIPLEDKEKWPKGGNIFQAHQAGSWPALQSREMERRRRRESSNLLEQRKRENVNESMQTLRHLISICQLKVNRNTTTPSEMDDTSSSNDEAHYINPLGNASDGPLTIPNFKTQVQRLNPSMDSRHNWLVSKIAHQQEERYKSLFEMRIKYYLAALKGDCAVEPHCTNLGGSATVFHSRDNQKEGDNKAALLTEHGVLQAVPDFSDDFDTGGASLTDETFSLAPLITCSITSQSPSKHHRTPKSASAVTYGEFLPEYQQIIDGVEVVYPHLVEAYNDEPLYRFDLGGIIALFLVRSRCRDRKVRDRAVHFLNRNKDYREGMWDTGSVGAILNFIIEVEEEKRDQCGEIAEDDKVSVAKGNLDIPHRRGLIILLRCAYPVQPQAGDVTYEAVLFERRITHHVQVKRIVSLGAVPVDCLLPRILRDWRLGGLPEGRDGWRGETQATAKTRKEPQIHIVGSSITFEQDPKPPAK</sequence>
<dbReference type="PROSITE" id="PS00028">
    <property type="entry name" value="ZINC_FINGER_C2H2_1"/>
    <property type="match status" value="1"/>
</dbReference>
<evidence type="ECO:0000256" key="3">
    <source>
        <dbReference type="ARBA" id="ARBA00023015"/>
    </source>
</evidence>
<feature type="compositionally biased region" description="Basic residues" evidence="7">
    <location>
        <begin position="176"/>
        <end position="186"/>
    </location>
</feature>
<feature type="compositionally biased region" description="Polar residues" evidence="7">
    <location>
        <begin position="153"/>
        <end position="172"/>
    </location>
</feature>
<evidence type="ECO:0000256" key="1">
    <source>
        <dbReference type="ARBA" id="ARBA00022723"/>
    </source>
</evidence>
<feature type="region of interest" description="Disordered" evidence="7">
    <location>
        <begin position="838"/>
        <end position="862"/>
    </location>
</feature>
<protein>
    <recommendedName>
        <fullName evidence="8">BHLH domain-containing protein</fullName>
    </recommendedName>
</protein>
<evidence type="ECO:0000256" key="5">
    <source>
        <dbReference type="ARBA" id="ARBA00023163"/>
    </source>
</evidence>
<dbReference type="InterPro" id="IPR052360">
    <property type="entry name" value="Transcr_Regulatory_Proteins"/>
</dbReference>
<dbReference type="PANTHER" id="PTHR36206">
    <property type="entry name" value="ASPERCRYPTIN BIOSYNTHESIS CLUSTER-SPECIFIC TRANSCRIPTION REGULATOR ATNN-RELATED"/>
    <property type="match status" value="1"/>
</dbReference>
<dbReference type="AlphaFoldDB" id="A0A2J6RPU9"/>
<keyword evidence="2" id="KW-0862">Zinc</keyword>
<dbReference type="PANTHER" id="PTHR36206:SF4">
    <property type="entry name" value="HYPOTHETICAL CONSERVED PROTEIN (EUROFUNG)-RELATED"/>
    <property type="match status" value="1"/>
</dbReference>
<evidence type="ECO:0000256" key="4">
    <source>
        <dbReference type="ARBA" id="ARBA00023125"/>
    </source>
</evidence>
<feature type="region of interest" description="Disordered" evidence="7">
    <location>
        <begin position="302"/>
        <end position="356"/>
    </location>
</feature>
<keyword evidence="3" id="KW-0805">Transcription regulation</keyword>
<keyword evidence="6" id="KW-0539">Nucleus</keyword>
<feature type="compositionally biased region" description="Polar residues" evidence="7">
    <location>
        <begin position="313"/>
        <end position="329"/>
    </location>
</feature>
<keyword evidence="10" id="KW-1185">Reference proteome</keyword>
<feature type="region of interest" description="Disordered" evidence="7">
    <location>
        <begin position="532"/>
        <end position="617"/>
    </location>
</feature>
<keyword evidence="4" id="KW-0238">DNA-binding</keyword>
<accession>A0A2J6RPU9</accession>
<dbReference type="EMBL" id="KZ613945">
    <property type="protein sequence ID" value="PMD40538.1"/>
    <property type="molecule type" value="Genomic_DNA"/>
</dbReference>
<feature type="compositionally biased region" description="Basic and acidic residues" evidence="7">
    <location>
        <begin position="538"/>
        <end position="553"/>
    </location>
</feature>
<evidence type="ECO:0000313" key="9">
    <source>
        <dbReference type="EMBL" id="PMD40538.1"/>
    </source>
</evidence>